<sequence length="45" mass="5572">MYDNIKYFYERLGWSKEKVHDAVGMGWITEKQYQSITNEEQKDRR</sequence>
<dbReference type="InterPro" id="IPR010022">
    <property type="entry name" value="XkdX"/>
</dbReference>
<dbReference type="EMBL" id="CAUZLR010000004">
    <property type="protein sequence ID" value="CAK1237529.1"/>
    <property type="molecule type" value="Genomic_DNA"/>
</dbReference>
<reference evidence="1 2" key="1">
    <citation type="submission" date="2023-10" db="EMBL/GenBank/DDBJ databases">
        <authorList>
            <person name="Botero Cardona J."/>
        </authorList>
    </citation>
    <scope>NUCLEOTIDE SEQUENCE [LARGE SCALE GENOMIC DNA]</scope>
    <source>
        <strain evidence="1 2">R-54839</strain>
    </source>
</reference>
<comment type="caution">
    <text evidence="1">The sequence shown here is derived from an EMBL/GenBank/DDBJ whole genome shotgun (WGS) entry which is preliminary data.</text>
</comment>
<dbReference type="Pfam" id="PF09693">
    <property type="entry name" value="Phage_XkdX"/>
    <property type="match status" value="1"/>
</dbReference>
<proteinExistence type="predicted"/>
<keyword evidence="2" id="KW-1185">Reference proteome</keyword>
<accession>A0ABM9MSS6</accession>
<evidence type="ECO:0000313" key="1">
    <source>
        <dbReference type="EMBL" id="CAK1237529.1"/>
    </source>
</evidence>
<gene>
    <name evidence="1" type="ORF">R54839_PPFHFPJH_00736</name>
</gene>
<protein>
    <recommendedName>
        <fullName evidence="3">XkdX family protein</fullName>
    </recommendedName>
</protein>
<evidence type="ECO:0000313" key="2">
    <source>
        <dbReference type="Proteomes" id="UP001314261"/>
    </source>
</evidence>
<dbReference type="RefSeq" id="WP_010690974.1">
    <property type="nucleotide sequence ID" value="NZ_CAUZLR010000004.1"/>
</dbReference>
<name>A0ABM9MSS6_9LACO</name>
<evidence type="ECO:0008006" key="3">
    <source>
        <dbReference type="Google" id="ProtNLM"/>
    </source>
</evidence>
<organism evidence="1 2">
    <name type="scientific">Fructobacillus fructosus</name>
    <dbReference type="NCBI Taxonomy" id="1631"/>
    <lineage>
        <taxon>Bacteria</taxon>
        <taxon>Bacillati</taxon>
        <taxon>Bacillota</taxon>
        <taxon>Bacilli</taxon>
        <taxon>Lactobacillales</taxon>
        <taxon>Lactobacillaceae</taxon>
        <taxon>Fructobacillus</taxon>
    </lineage>
</organism>
<dbReference type="Proteomes" id="UP001314261">
    <property type="component" value="Unassembled WGS sequence"/>
</dbReference>